<dbReference type="EMBL" id="MVBO01000033">
    <property type="protein sequence ID" value="OZJ04671.1"/>
    <property type="molecule type" value="Genomic_DNA"/>
</dbReference>
<evidence type="ECO:0000259" key="2">
    <source>
        <dbReference type="PROSITE" id="PS51186"/>
    </source>
</evidence>
<accession>A0A261Y250</accession>
<dbReference type="InterPro" id="IPR050769">
    <property type="entry name" value="NAT_camello-type"/>
</dbReference>
<keyword evidence="1" id="KW-0808">Transferase</keyword>
<dbReference type="CDD" id="cd04301">
    <property type="entry name" value="NAT_SF"/>
    <property type="match status" value="1"/>
</dbReference>
<dbReference type="AlphaFoldDB" id="A0A261Y250"/>
<dbReference type="PANTHER" id="PTHR13947:SF37">
    <property type="entry name" value="LD18367P"/>
    <property type="match status" value="1"/>
</dbReference>
<feature type="domain" description="N-acetyltransferase" evidence="2">
    <location>
        <begin position="23"/>
        <end position="159"/>
    </location>
</feature>
<dbReference type="Gene3D" id="3.40.630.30">
    <property type="match status" value="1"/>
</dbReference>
<keyword evidence="4" id="KW-1185">Reference proteome</keyword>
<dbReference type="InterPro" id="IPR016181">
    <property type="entry name" value="Acyl_CoA_acyltransferase"/>
</dbReference>
<sequence length="159" mass="17402">MALHRPTLPWMGSLAAFATAAAIQLYHLRRRISSKYVDYAESCLVDDLADIATHYRLVGKDGHYSPASAAHFLVAVDIDRVIGCLALDLTDPFLAFIYAKDIPIPIPHAFTAYLKRMSLHPDYQSRGIASQLICAMMDHAKGAASAISSSLPQSFKTLP</sequence>
<gene>
    <name evidence="3" type="ORF">BZG36_02883</name>
</gene>
<evidence type="ECO:0000256" key="1">
    <source>
        <dbReference type="ARBA" id="ARBA00022679"/>
    </source>
</evidence>
<evidence type="ECO:0000313" key="3">
    <source>
        <dbReference type="EMBL" id="OZJ04671.1"/>
    </source>
</evidence>
<comment type="caution">
    <text evidence="3">The sequence shown here is derived from an EMBL/GenBank/DDBJ whole genome shotgun (WGS) entry which is preliminary data.</text>
</comment>
<dbReference type="SUPFAM" id="SSF55729">
    <property type="entry name" value="Acyl-CoA N-acyltransferases (Nat)"/>
    <property type="match status" value="1"/>
</dbReference>
<protein>
    <recommendedName>
        <fullName evidence="2">N-acetyltransferase domain-containing protein</fullName>
    </recommendedName>
</protein>
<dbReference type="GO" id="GO:0008080">
    <property type="term" value="F:N-acetyltransferase activity"/>
    <property type="evidence" value="ECO:0007669"/>
    <property type="project" value="InterPro"/>
</dbReference>
<dbReference type="PANTHER" id="PTHR13947">
    <property type="entry name" value="GNAT FAMILY N-ACETYLTRANSFERASE"/>
    <property type="match status" value="1"/>
</dbReference>
<dbReference type="Pfam" id="PF00583">
    <property type="entry name" value="Acetyltransf_1"/>
    <property type="match status" value="1"/>
</dbReference>
<name>A0A261Y250_9FUNG</name>
<evidence type="ECO:0000313" key="4">
    <source>
        <dbReference type="Proteomes" id="UP000242875"/>
    </source>
</evidence>
<dbReference type="InterPro" id="IPR000182">
    <property type="entry name" value="GNAT_dom"/>
</dbReference>
<proteinExistence type="predicted"/>
<reference evidence="3 4" key="1">
    <citation type="journal article" date="2017" name="Mycologia">
        <title>Bifiguratus adelaidae, gen. et sp. nov., a new member of Mucoromycotina in endophytic and soil-dwelling habitats.</title>
        <authorList>
            <person name="Torres-Cruz T.J."/>
            <person name="Billingsley Tobias T.L."/>
            <person name="Almatruk M."/>
            <person name="Hesse C."/>
            <person name="Kuske C.R."/>
            <person name="Desiro A."/>
            <person name="Benucci G.M."/>
            <person name="Bonito G."/>
            <person name="Stajich J.E."/>
            <person name="Dunlap C."/>
            <person name="Arnold A.E."/>
            <person name="Porras-Alfaro A."/>
        </authorList>
    </citation>
    <scope>NUCLEOTIDE SEQUENCE [LARGE SCALE GENOMIC DNA]</scope>
    <source>
        <strain evidence="3 4">AZ0501</strain>
    </source>
</reference>
<dbReference type="Proteomes" id="UP000242875">
    <property type="component" value="Unassembled WGS sequence"/>
</dbReference>
<dbReference type="OrthoDB" id="41532at2759"/>
<organism evidence="3 4">
    <name type="scientific">Bifiguratus adelaidae</name>
    <dbReference type="NCBI Taxonomy" id="1938954"/>
    <lineage>
        <taxon>Eukaryota</taxon>
        <taxon>Fungi</taxon>
        <taxon>Fungi incertae sedis</taxon>
        <taxon>Mucoromycota</taxon>
        <taxon>Mucoromycotina</taxon>
        <taxon>Endogonomycetes</taxon>
        <taxon>Endogonales</taxon>
        <taxon>Endogonales incertae sedis</taxon>
        <taxon>Bifiguratus</taxon>
    </lineage>
</organism>
<dbReference type="PROSITE" id="PS51186">
    <property type="entry name" value="GNAT"/>
    <property type="match status" value="1"/>
</dbReference>